<comment type="catalytic activity">
    <reaction evidence="3">
        <text>ATP + H2O = ADP + phosphate + H(+)</text>
        <dbReference type="Rhea" id="RHEA:13065"/>
        <dbReference type="ChEBI" id="CHEBI:15377"/>
        <dbReference type="ChEBI" id="CHEBI:15378"/>
        <dbReference type="ChEBI" id="CHEBI:30616"/>
        <dbReference type="ChEBI" id="CHEBI:43474"/>
        <dbReference type="ChEBI" id="CHEBI:456216"/>
        <dbReference type="EC" id="5.6.2.3"/>
    </reaction>
</comment>
<dbReference type="PANTHER" id="PTHR42957">
    <property type="entry name" value="HELICASE MJ1565-RELATED"/>
    <property type="match status" value="1"/>
</dbReference>
<sequence length="650" mass="73967">MLYKIKPRIGGSSSYKVFGNSFTLCLLNWGNEIELYLEASVSKESLSFFFGVEDKKYDELFRNFGREVWSGEARPKSEKHFYFADLSINDVAGIVNSLKILGGLCIGVSSDFSLKEIYSKKLTFLLKQVEKNKGKDYYAFTHILNKRLSDTVLGKIIALSIDENGLKEIERKVNESSNIKLRWKNKKVKDGDFLFEAISPPSLSFWEKATGIANKISWSESALEELLKFPDPSLHRIRFVRGASLPQLISSNIGKGTFRVGSLENGNEFRLSIEDLRRHCYIIGQSGSGKTSFLKLLVHRIKEIEKASIILIDPHGDMAKELAEEIQESLYLHPIKSPFGLNPLDLPEHENRELAISIAIDALLEVFRDALKLVEGAINVKYLLQVVLRYLYSKTNSPTMADLYKTILMLYRGEFIFEKASPDLKKEFDALERMQPQTFISALSRLEPYANDKLLKRITSKTTIDLKKLILPGNITLFSIPKADLGERLSRLIASTIVMRVWFEILARFRANEERKDVFLIIDEFQFVSDLPVIETILSEARKYGLYLILAHQHTKQLNEELLQSILTNCAVKVVFTVGGEDIKKLENMDHAFAESVRKALSAIGVGKGVIKIVARPEEDQLPPVLVNIDFIEHVKRRHDIYTFKYAPSI</sequence>
<dbReference type="SUPFAM" id="SSF52540">
    <property type="entry name" value="P-loop containing nucleoside triphosphate hydrolases"/>
    <property type="match status" value="1"/>
</dbReference>
<gene>
    <name evidence="6" type="ORF">ENW83_01480</name>
</gene>
<dbReference type="Gene3D" id="3.40.50.300">
    <property type="entry name" value="P-loop containing nucleotide triphosphate hydrolases"/>
    <property type="match status" value="2"/>
</dbReference>
<dbReference type="Pfam" id="PF10412">
    <property type="entry name" value="TrwB_AAD_bind"/>
    <property type="match status" value="1"/>
</dbReference>
<dbReference type="InterPro" id="IPR003593">
    <property type="entry name" value="AAA+_ATPase"/>
</dbReference>
<dbReference type="CDD" id="cd01127">
    <property type="entry name" value="TrwB_TraG_TraD_VirD4"/>
    <property type="match status" value="1"/>
</dbReference>
<dbReference type="EMBL" id="DTLS01000041">
    <property type="protein sequence ID" value="HGZ59866.1"/>
    <property type="molecule type" value="Genomic_DNA"/>
</dbReference>
<evidence type="ECO:0000256" key="2">
    <source>
        <dbReference type="ARBA" id="ARBA00034617"/>
    </source>
</evidence>
<dbReference type="SMART" id="SM00382">
    <property type="entry name" value="AAA"/>
    <property type="match status" value="1"/>
</dbReference>
<protein>
    <submittedName>
        <fullName evidence="6">ATP-binding protein</fullName>
    </submittedName>
</protein>
<dbReference type="InterPro" id="IPR019476">
    <property type="entry name" value="T4SS_TraD_DNA-bd"/>
</dbReference>
<accession>A0A7J3SJV3</accession>
<keyword evidence="6" id="KW-0067">ATP-binding</keyword>
<dbReference type="GO" id="GO:0005524">
    <property type="term" value="F:ATP binding"/>
    <property type="evidence" value="ECO:0007669"/>
    <property type="project" value="UniProtKB-KW"/>
</dbReference>
<comment type="catalytic activity">
    <reaction evidence="4">
        <text>ATP + H2O = ADP + phosphate + H(+)</text>
        <dbReference type="Rhea" id="RHEA:13065"/>
        <dbReference type="ChEBI" id="CHEBI:15377"/>
        <dbReference type="ChEBI" id="CHEBI:15378"/>
        <dbReference type="ChEBI" id="CHEBI:30616"/>
        <dbReference type="ChEBI" id="CHEBI:43474"/>
        <dbReference type="ChEBI" id="CHEBI:456216"/>
        <dbReference type="EC" id="5.6.2.4"/>
    </reaction>
</comment>
<comment type="catalytic activity">
    <reaction evidence="2">
        <text>Couples ATP hydrolysis with the unwinding of duplex DNA by translocating in the 3'-5' direction.</text>
        <dbReference type="EC" id="5.6.2.4"/>
    </reaction>
</comment>
<dbReference type="GO" id="GO:0043138">
    <property type="term" value="F:3'-5' DNA helicase activity"/>
    <property type="evidence" value="ECO:0007669"/>
    <property type="project" value="UniProtKB-EC"/>
</dbReference>
<evidence type="ECO:0000313" key="6">
    <source>
        <dbReference type="EMBL" id="HGZ59866.1"/>
    </source>
</evidence>
<proteinExistence type="inferred from homology"/>
<dbReference type="Pfam" id="PF01935">
    <property type="entry name" value="DUF87"/>
    <property type="match status" value="1"/>
</dbReference>
<reference evidence="6" key="1">
    <citation type="journal article" date="2020" name="mSystems">
        <title>Genome- and Community-Level Interaction Insights into Carbon Utilization and Element Cycling Functions of Hydrothermarchaeota in Hydrothermal Sediment.</title>
        <authorList>
            <person name="Zhou Z."/>
            <person name="Liu Y."/>
            <person name="Xu W."/>
            <person name="Pan J."/>
            <person name="Luo Z.H."/>
            <person name="Li M."/>
        </authorList>
    </citation>
    <scope>NUCLEOTIDE SEQUENCE [LARGE SCALE GENOMIC DNA]</scope>
    <source>
        <strain evidence="6">SpSt-885</strain>
    </source>
</reference>
<evidence type="ECO:0000256" key="4">
    <source>
        <dbReference type="ARBA" id="ARBA00048988"/>
    </source>
</evidence>
<organism evidence="6">
    <name type="scientific">Fervidicoccus fontis</name>
    <dbReference type="NCBI Taxonomy" id="683846"/>
    <lineage>
        <taxon>Archaea</taxon>
        <taxon>Thermoproteota</taxon>
        <taxon>Thermoprotei</taxon>
        <taxon>Fervidicoccales</taxon>
        <taxon>Fervidicoccaceae</taxon>
        <taxon>Fervidicoccus</taxon>
    </lineage>
</organism>
<dbReference type="GO" id="GO:0043139">
    <property type="term" value="F:5'-3' DNA helicase activity"/>
    <property type="evidence" value="ECO:0007669"/>
    <property type="project" value="UniProtKB-EC"/>
</dbReference>
<dbReference type="InterPro" id="IPR008571">
    <property type="entry name" value="HerA-like"/>
</dbReference>
<feature type="domain" description="AAA+ ATPase" evidence="5">
    <location>
        <begin position="276"/>
        <end position="581"/>
    </location>
</feature>
<dbReference type="AlphaFoldDB" id="A0A7J3SJV3"/>
<dbReference type="InterPro" id="IPR002789">
    <property type="entry name" value="HerA_central"/>
</dbReference>
<evidence type="ECO:0000256" key="3">
    <source>
        <dbReference type="ARBA" id="ARBA00048954"/>
    </source>
</evidence>
<name>A0A7J3SJV3_9CREN</name>
<comment type="caution">
    <text evidence="6">The sequence shown here is derived from an EMBL/GenBank/DDBJ whole genome shotgun (WGS) entry which is preliminary data.</text>
</comment>
<comment type="similarity">
    <text evidence="1">Belongs to the HerA family.</text>
</comment>
<keyword evidence="6" id="KW-0547">Nucleotide-binding</keyword>
<evidence type="ECO:0000256" key="1">
    <source>
        <dbReference type="ARBA" id="ARBA00007816"/>
    </source>
</evidence>
<dbReference type="InterPro" id="IPR027417">
    <property type="entry name" value="P-loop_NTPase"/>
</dbReference>
<evidence type="ECO:0000259" key="5">
    <source>
        <dbReference type="SMART" id="SM00382"/>
    </source>
</evidence>
<dbReference type="PANTHER" id="PTHR42957:SF1">
    <property type="entry name" value="HELICASE MJ1565-RELATED"/>
    <property type="match status" value="1"/>
</dbReference>